<reference evidence="3" key="1">
    <citation type="journal article" date="2020" name="Stud. Mycol.">
        <title>101 Dothideomycetes genomes: a test case for predicting lifestyles and emergence of pathogens.</title>
        <authorList>
            <person name="Haridas S."/>
            <person name="Albert R."/>
            <person name="Binder M."/>
            <person name="Bloem J."/>
            <person name="Labutti K."/>
            <person name="Salamov A."/>
            <person name="Andreopoulos B."/>
            <person name="Baker S."/>
            <person name="Barry K."/>
            <person name="Bills G."/>
            <person name="Bluhm B."/>
            <person name="Cannon C."/>
            <person name="Castanera R."/>
            <person name="Culley D."/>
            <person name="Daum C."/>
            <person name="Ezra D."/>
            <person name="Gonzalez J."/>
            <person name="Henrissat B."/>
            <person name="Kuo A."/>
            <person name="Liang C."/>
            <person name="Lipzen A."/>
            <person name="Lutzoni F."/>
            <person name="Magnuson J."/>
            <person name="Mondo S."/>
            <person name="Nolan M."/>
            <person name="Ohm R."/>
            <person name="Pangilinan J."/>
            <person name="Park H.-J."/>
            <person name="Ramirez L."/>
            <person name="Alfaro M."/>
            <person name="Sun H."/>
            <person name="Tritt A."/>
            <person name="Yoshinaga Y."/>
            <person name="Zwiers L.-H."/>
            <person name="Turgeon B."/>
            <person name="Goodwin S."/>
            <person name="Spatafora J."/>
            <person name="Crous P."/>
            <person name="Grigoriev I."/>
        </authorList>
    </citation>
    <scope>NUCLEOTIDE SEQUENCE</scope>
    <source>
        <strain evidence="3">CBS 675.92</strain>
    </source>
</reference>
<feature type="transmembrane region" description="Helical" evidence="1">
    <location>
        <begin position="185"/>
        <end position="205"/>
    </location>
</feature>
<feature type="transmembrane region" description="Helical" evidence="1">
    <location>
        <begin position="150"/>
        <end position="173"/>
    </location>
</feature>
<dbReference type="PANTHER" id="PTHR42109:SF2">
    <property type="entry name" value="INTEGRAL MEMBRANE PROTEIN"/>
    <property type="match status" value="1"/>
</dbReference>
<keyword evidence="1" id="KW-0472">Membrane</keyword>
<dbReference type="AlphaFoldDB" id="A0A6A5TEK4"/>
<evidence type="ECO:0000313" key="3">
    <source>
        <dbReference type="EMBL" id="KAF1951245.1"/>
    </source>
</evidence>
<dbReference type="EMBL" id="ML977019">
    <property type="protein sequence ID" value="KAF1951245.1"/>
    <property type="molecule type" value="Genomic_DNA"/>
</dbReference>
<evidence type="ECO:0000259" key="2">
    <source>
        <dbReference type="Pfam" id="PF24800"/>
    </source>
</evidence>
<keyword evidence="4" id="KW-1185">Reference proteome</keyword>
<dbReference type="InterPro" id="IPR056119">
    <property type="entry name" value="DUF7702"/>
</dbReference>
<dbReference type="Proteomes" id="UP000800035">
    <property type="component" value="Unassembled WGS sequence"/>
</dbReference>
<proteinExistence type="predicted"/>
<protein>
    <recommendedName>
        <fullName evidence="2">DUF7702 domain-containing protein</fullName>
    </recommendedName>
</protein>
<organism evidence="3 4">
    <name type="scientific">Byssothecium circinans</name>
    <dbReference type="NCBI Taxonomy" id="147558"/>
    <lineage>
        <taxon>Eukaryota</taxon>
        <taxon>Fungi</taxon>
        <taxon>Dikarya</taxon>
        <taxon>Ascomycota</taxon>
        <taxon>Pezizomycotina</taxon>
        <taxon>Dothideomycetes</taxon>
        <taxon>Pleosporomycetidae</taxon>
        <taxon>Pleosporales</taxon>
        <taxon>Massarineae</taxon>
        <taxon>Massarinaceae</taxon>
        <taxon>Byssothecium</taxon>
    </lineage>
</organism>
<keyword evidence="1" id="KW-0812">Transmembrane</keyword>
<accession>A0A6A5TEK4</accession>
<feature type="transmembrane region" description="Helical" evidence="1">
    <location>
        <begin position="109"/>
        <end position="130"/>
    </location>
</feature>
<feature type="transmembrane region" description="Helical" evidence="1">
    <location>
        <begin position="6"/>
        <end position="29"/>
    </location>
</feature>
<dbReference type="PANTHER" id="PTHR42109">
    <property type="entry name" value="UNPLACED GENOMIC SCAFFOLD UM_SCAF_CONTIG_1.265, WHOLE GENOME SHOTGUN SEQUENCE"/>
    <property type="match status" value="1"/>
</dbReference>
<evidence type="ECO:0000256" key="1">
    <source>
        <dbReference type="SAM" id="Phobius"/>
    </source>
</evidence>
<keyword evidence="1" id="KW-1133">Transmembrane helix</keyword>
<sequence length="326" mass="36373">MGLRYGGWVNTVSLIIYFFYLCFAIWLSARQGLGHNFPWICIVVLSLCRLTQFSIDLAATSLFPPLTAPNTSLESGVAILTSIGLTPLFMSTSSVLNMTSGPKGRRMQWILLLLYIPLTVSLVLIVAGGIDPDSREGPTFAATEPTKAGIAIYCGCFIVLVWATTTIAARLYLANPQEVKILTTVVLSLPFFLVDVVYMMCFAFEDLWGNQKFNVISGSVTLQLCMYVFPVKLSTVWPTYLTTNRQVIMEAIIVGLYLGLGFELPDKASRIRHRVKDLSEYDYEQMRETALWKLYEVMSTVVATVVMPGLMFAHWLLGKILRSGRT</sequence>
<dbReference type="Pfam" id="PF24800">
    <property type="entry name" value="DUF7702"/>
    <property type="match status" value="1"/>
</dbReference>
<dbReference type="OrthoDB" id="2560628at2759"/>
<name>A0A6A5TEK4_9PLEO</name>
<feature type="transmembrane region" description="Helical" evidence="1">
    <location>
        <begin position="75"/>
        <end position="97"/>
    </location>
</feature>
<gene>
    <name evidence="3" type="ORF">CC80DRAFT_425301</name>
</gene>
<evidence type="ECO:0000313" key="4">
    <source>
        <dbReference type="Proteomes" id="UP000800035"/>
    </source>
</evidence>
<feature type="domain" description="DUF7702" evidence="2">
    <location>
        <begin position="8"/>
        <end position="228"/>
    </location>
</feature>
<feature type="transmembrane region" description="Helical" evidence="1">
    <location>
        <begin position="294"/>
        <end position="317"/>
    </location>
</feature>